<dbReference type="GO" id="GO:0008270">
    <property type="term" value="F:zinc ion binding"/>
    <property type="evidence" value="ECO:0007669"/>
    <property type="project" value="UniProtKB-KW"/>
</dbReference>
<evidence type="ECO:0000256" key="6">
    <source>
        <dbReference type="ARBA" id="ARBA00022771"/>
    </source>
</evidence>
<evidence type="ECO:0000256" key="8">
    <source>
        <dbReference type="ARBA" id="ARBA00023054"/>
    </source>
</evidence>
<feature type="compositionally biased region" description="Basic and acidic residues" evidence="10">
    <location>
        <begin position="254"/>
        <end position="274"/>
    </location>
</feature>
<dbReference type="Pfam" id="PF09740">
    <property type="entry name" value="DUF2043"/>
    <property type="match status" value="1"/>
</dbReference>
<keyword evidence="7" id="KW-0862">Zinc</keyword>
<dbReference type="Pfam" id="PF20867">
    <property type="entry name" value="UVSSA_N"/>
    <property type="match status" value="1"/>
</dbReference>
<evidence type="ECO:0000256" key="10">
    <source>
        <dbReference type="SAM" id="MobiDB-lite"/>
    </source>
</evidence>
<keyword evidence="3" id="KW-0158">Chromosome</keyword>
<dbReference type="InParanoid" id="A0A067RIK9"/>
<feature type="region of interest" description="Disordered" evidence="10">
    <location>
        <begin position="489"/>
        <end position="548"/>
    </location>
</feature>
<proteinExistence type="inferred from homology"/>
<feature type="compositionally biased region" description="Basic residues" evidence="10">
    <location>
        <begin position="704"/>
        <end position="714"/>
    </location>
</feature>
<keyword evidence="4" id="KW-0479">Metal-binding</keyword>
<evidence type="ECO:0000313" key="13">
    <source>
        <dbReference type="Proteomes" id="UP000027135"/>
    </source>
</evidence>
<evidence type="ECO:0000256" key="1">
    <source>
        <dbReference type="ARBA" id="ARBA00004286"/>
    </source>
</evidence>
<dbReference type="Proteomes" id="UP000027135">
    <property type="component" value="Unassembled WGS sequence"/>
</dbReference>
<keyword evidence="8" id="KW-0175">Coiled coil</keyword>
<evidence type="ECO:0000259" key="11">
    <source>
        <dbReference type="Pfam" id="PF09740"/>
    </source>
</evidence>
<comment type="subcellular location">
    <subcellularLocation>
        <location evidence="1">Chromosome</location>
    </subcellularLocation>
</comment>
<dbReference type="InterPro" id="IPR018610">
    <property type="entry name" value="UVSSA"/>
</dbReference>
<gene>
    <name evidence="12" type="ORF">L798_07009</name>
</gene>
<dbReference type="STRING" id="136037.A0A067RIK9"/>
<evidence type="ECO:0000256" key="4">
    <source>
        <dbReference type="ARBA" id="ARBA00022723"/>
    </source>
</evidence>
<feature type="region of interest" description="Disordered" evidence="10">
    <location>
        <begin position="254"/>
        <end position="314"/>
    </location>
</feature>
<dbReference type="eggNOG" id="KOG2374">
    <property type="taxonomic scope" value="Eukaryota"/>
</dbReference>
<reference evidence="12 13" key="1">
    <citation type="journal article" date="2014" name="Nat. Commun.">
        <title>Molecular traces of alternative social organization in a termite genome.</title>
        <authorList>
            <person name="Terrapon N."/>
            <person name="Li C."/>
            <person name="Robertson H.M."/>
            <person name="Ji L."/>
            <person name="Meng X."/>
            <person name="Booth W."/>
            <person name="Chen Z."/>
            <person name="Childers C.P."/>
            <person name="Glastad K.M."/>
            <person name="Gokhale K."/>
            <person name="Gowin J."/>
            <person name="Gronenberg W."/>
            <person name="Hermansen R.A."/>
            <person name="Hu H."/>
            <person name="Hunt B.G."/>
            <person name="Huylmans A.K."/>
            <person name="Khalil S.M."/>
            <person name="Mitchell R.D."/>
            <person name="Munoz-Torres M.C."/>
            <person name="Mustard J.A."/>
            <person name="Pan H."/>
            <person name="Reese J.T."/>
            <person name="Scharf M.E."/>
            <person name="Sun F."/>
            <person name="Vogel H."/>
            <person name="Xiao J."/>
            <person name="Yang W."/>
            <person name="Yang Z."/>
            <person name="Yang Z."/>
            <person name="Zhou J."/>
            <person name="Zhu J."/>
            <person name="Brent C.S."/>
            <person name="Elsik C.G."/>
            <person name="Goodisman M.A."/>
            <person name="Liberles D.A."/>
            <person name="Roe R.M."/>
            <person name="Vargo E.L."/>
            <person name="Vilcinskas A."/>
            <person name="Wang J."/>
            <person name="Bornberg-Bauer E."/>
            <person name="Korb J."/>
            <person name="Zhang G."/>
            <person name="Liebig J."/>
        </authorList>
    </citation>
    <scope>NUCLEOTIDE SEQUENCE [LARGE SCALE GENOMIC DNA]</scope>
    <source>
        <tissue evidence="12">Whole organism</tissue>
    </source>
</reference>
<accession>A0A067RIK9</accession>
<name>A0A067RIK9_ZOONE</name>
<dbReference type="GO" id="GO:0005694">
    <property type="term" value="C:chromosome"/>
    <property type="evidence" value="ECO:0007669"/>
    <property type="project" value="UniProtKB-SubCell"/>
</dbReference>
<comment type="similarity">
    <text evidence="2">Belongs to the UVSSA family.</text>
</comment>
<evidence type="ECO:0000256" key="7">
    <source>
        <dbReference type="ARBA" id="ARBA00022833"/>
    </source>
</evidence>
<dbReference type="OMA" id="EEHAEMR"/>
<feature type="compositionally biased region" description="Polar residues" evidence="10">
    <location>
        <begin position="275"/>
        <end position="289"/>
    </location>
</feature>
<dbReference type="InterPro" id="IPR049408">
    <property type="entry name" value="UVSSA_N_a-solenoid_rpt"/>
</dbReference>
<dbReference type="GO" id="GO:0006283">
    <property type="term" value="P:transcription-coupled nucleotide-excision repair"/>
    <property type="evidence" value="ECO:0007669"/>
    <property type="project" value="TreeGrafter"/>
</dbReference>
<dbReference type="GO" id="GO:0000993">
    <property type="term" value="F:RNA polymerase II complex binding"/>
    <property type="evidence" value="ECO:0007669"/>
    <property type="project" value="TreeGrafter"/>
</dbReference>
<evidence type="ECO:0000256" key="5">
    <source>
        <dbReference type="ARBA" id="ARBA00022763"/>
    </source>
</evidence>
<evidence type="ECO:0000256" key="9">
    <source>
        <dbReference type="ARBA" id="ARBA00023204"/>
    </source>
</evidence>
<sequence>MLSPLDTNLCKQLGKHVETLTHTGQKILDKNTLKKLKNICKISDGYVEHVYHLLIYQLEKAHAEIRFSAFQVCNELFRKSHCFRELLVSNMQHVMELTCETSSDRPLPLPRSVALSLKYMALQCIKEWNTEYGDGYKKLQLGYNFLKHCKKVDFNALQIENSMEQMRQQEHERRQNLINQEKLKKVTAEINDMLPEITNTLTAIENCICLLFPTPEDFFIQDRNEDEIVSTSSDKKLGPTKCLITKETEDVKNNEEYGLDQKDRLNMNDRKLEQNRNTVNKGTDMPSTSRPRDDNTEEENSDFGSETSESEEDIDFREHGMLNSKYSIEVNVNTDSASIKETADNAAIFENAQDLCTLITNRFIPTVKKWIQVITKASGSSDELKRILDLKNSLEKATKKYAELRHHIVANDASSSSDSDFEEVEEKHGYEKTVNENAPLPGPSTGTVFGTKKFDKKARNQSNWIIWSEENSEMDPTSAQSTLSVLKSANPAMAKPPKKVTTDSIVASHSKNETATRESAQNVNANRNEPVPSTSKDNTESTSEEGRKAKLLAVAPKLPYDIDLYHWEDEKIQAPTMVAVRAEGSRFWHSSLEELEEVPVPDGIPSLRTRVIEFAGKFEPVQWTCRAQLPSGKLCPRRDRFKCPFHGPIVARDETGKCTKPEDDERIAKAEDDKAKECPDWQDPQLLEDIKQATGVDLKMPETRKRKGNKKRKQSDKNKYPGLTDINAKQNTTYTRLSKKIFKKGAVKRVSRAMDAADHKRFRDKYGDQFHYMYNTV</sequence>
<evidence type="ECO:0000256" key="2">
    <source>
        <dbReference type="ARBA" id="ARBA00009240"/>
    </source>
</evidence>
<keyword evidence="9" id="KW-0234">DNA repair</keyword>
<dbReference type="GO" id="GO:0009411">
    <property type="term" value="P:response to UV"/>
    <property type="evidence" value="ECO:0007669"/>
    <property type="project" value="InterPro"/>
</dbReference>
<dbReference type="AlphaFoldDB" id="A0A067RIK9"/>
<evidence type="ECO:0000256" key="3">
    <source>
        <dbReference type="ARBA" id="ARBA00022454"/>
    </source>
</evidence>
<dbReference type="PANTHER" id="PTHR28670:SF1">
    <property type="entry name" value="UV-STIMULATED SCAFFOLD PROTEIN A"/>
    <property type="match status" value="1"/>
</dbReference>
<keyword evidence="5" id="KW-0227">DNA damage</keyword>
<feature type="domain" description="UV-stimulated scaffold protein A C-terminal" evidence="11">
    <location>
        <begin position="555"/>
        <end position="660"/>
    </location>
</feature>
<feature type="compositionally biased region" description="Polar residues" evidence="10">
    <location>
        <begin position="517"/>
        <end position="536"/>
    </location>
</feature>
<organism evidence="12 13">
    <name type="scientific">Zootermopsis nevadensis</name>
    <name type="common">Dampwood termite</name>
    <dbReference type="NCBI Taxonomy" id="136037"/>
    <lineage>
        <taxon>Eukaryota</taxon>
        <taxon>Metazoa</taxon>
        <taxon>Ecdysozoa</taxon>
        <taxon>Arthropoda</taxon>
        <taxon>Hexapoda</taxon>
        <taxon>Insecta</taxon>
        <taxon>Pterygota</taxon>
        <taxon>Neoptera</taxon>
        <taxon>Polyneoptera</taxon>
        <taxon>Dictyoptera</taxon>
        <taxon>Blattodea</taxon>
        <taxon>Blattoidea</taxon>
        <taxon>Termitoidae</taxon>
        <taxon>Termopsidae</taxon>
        <taxon>Zootermopsis</taxon>
    </lineage>
</organism>
<evidence type="ECO:0000313" key="12">
    <source>
        <dbReference type="EMBL" id="KDR19127.1"/>
    </source>
</evidence>
<dbReference type="OrthoDB" id="8184397at2759"/>
<protein>
    <recommendedName>
        <fullName evidence="11">UV-stimulated scaffold protein A C-terminal domain-containing protein</fullName>
    </recommendedName>
</protein>
<dbReference type="PANTHER" id="PTHR28670">
    <property type="entry name" value="UV-STIMULATED SCAFFOLD PROTEIN A"/>
    <property type="match status" value="1"/>
</dbReference>
<dbReference type="EMBL" id="KK852660">
    <property type="protein sequence ID" value="KDR19127.1"/>
    <property type="molecule type" value="Genomic_DNA"/>
</dbReference>
<keyword evidence="13" id="KW-1185">Reference proteome</keyword>
<feature type="region of interest" description="Disordered" evidence="10">
    <location>
        <begin position="698"/>
        <end position="725"/>
    </location>
</feature>
<dbReference type="InterPro" id="IPR049431">
    <property type="entry name" value="UVSSA_C"/>
</dbReference>
<keyword evidence="6" id="KW-0863">Zinc-finger</keyword>